<dbReference type="Proteomes" id="UP000095287">
    <property type="component" value="Unplaced"/>
</dbReference>
<dbReference type="WBParaSite" id="L893_g26048.t1">
    <property type="protein sequence ID" value="L893_g26048.t1"/>
    <property type="gene ID" value="L893_g26048"/>
</dbReference>
<reference evidence="2" key="1">
    <citation type="submission" date="2016-11" db="UniProtKB">
        <authorList>
            <consortium name="WormBaseParasite"/>
        </authorList>
    </citation>
    <scope>IDENTIFICATION</scope>
</reference>
<dbReference type="AlphaFoldDB" id="A0A1I7ZFX8"/>
<keyword evidence="1" id="KW-1185">Reference proteome</keyword>
<proteinExistence type="predicted"/>
<protein>
    <submittedName>
        <fullName evidence="2">F-box domain-containing protein</fullName>
    </submittedName>
</protein>
<evidence type="ECO:0000313" key="2">
    <source>
        <dbReference type="WBParaSite" id="L893_g26048.t1"/>
    </source>
</evidence>
<organism evidence="1 2">
    <name type="scientific">Steinernema glaseri</name>
    <dbReference type="NCBI Taxonomy" id="37863"/>
    <lineage>
        <taxon>Eukaryota</taxon>
        <taxon>Metazoa</taxon>
        <taxon>Ecdysozoa</taxon>
        <taxon>Nematoda</taxon>
        <taxon>Chromadorea</taxon>
        <taxon>Rhabditida</taxon>
        <taxon>Tylenchina</taxon>
        <taxon>Panagrolaimomorpha</taxon>
        <taxon>Strongyloidoidea</taxon>
        <taxon>Steinernematidae</taxon>
        <taxon>Steinernema</taxon>
    </lineage>
</organism>
<name>A0A1I7ZFX8_9BILA</name>
<sequence length="358" mass="41674">MAVFDLFVFQASRLKEMGKVGSEGATVNNRMRPRYTGLVHMKITMDAVPLKFVDSVVELFGMDTFARKVRHPLWKDVVDLHRRNRIYYEVYFRKEEGGIRHVLRSWKGNKVDPLINMRMLREKGRFARIVKVCDSSRDRDLSYFDEVEALGKAETVKLLETISPLIDPVSASFCSEWGSTYCTRMLLTSLFKRAYFRYITLKYCGQIAYDFLEDQINNSPFLINVQIKGENWPKSTFELITSFCLKGNPGKRVSVFLFRGIPIDSKYVQHLFDLWRTNGNLQFELYTTEGIVDEGGLRAVMEKGTVTWNCNKRCYFFQHKTTKSLAILSSQDHVISCYTCECNLSEECTLKKLYPKYH</sequence>
<accession>A0A1I7ZFX8</accession>
<evidence type="ECO:0000313" key="1">
    <source>
        <dbReference type="Proteomes" id="UP000095287"/>
    </source>
</evidence>